<dbReference type="InterPro" id="IPR012337">
    <property type="entry name" value="RNaseH-like_sf"/>
</dbReference>
<keyword evidence="6" id="KW-1185">Reference proteome</keyword>
<proteinExistence type="predicted"/>
<comment type="caution">
    <text evidence="5">The sequence shown here is derived from an EMBL/GenBank/DDBJ whole genome shotgun (WGS) entry which is preliminary data.</text>
</comment>
<evidence type="ECO:0000313" key="5">
    <source>
        <dbReference type="EMBL" id="MDA3968379.1"/>
    </source>
</evidence>
<dbReference type="SUPFAM" id="SSF53098">
    <property type="entry name" value="Ribonuclease H-like"/>
    <property type="match status" value="1"/>
</dbReference>
<reference evidence="5 6" key="1">
    <citation type="submission" date="2023-01" db="EMBL/GenBank/DDBJ databases">
        <title>Description of Helicobacter ibis sp. nov. isolated from faecal droppings of black-faced ibis (Theristicus melanopis).</title>
        <authorList>
            <person name="Lopez-Cantillo M."/>
            <person name="Vidal-Veuthey B."/>
            <person name="Mella A."/>
            <person name="De La Haba R."/>
            <person name="Collado L."/>
        </authorList>
    </citation>
    <scope>NUCLEOTIDE SEQUENCE [LARGE SCALE GENOMIC DNA]</scope>
    <source>
        <strain evidence="5 6">A82</strain>
    </source>
</reference>
<evidence type="ECO:0000256" key="3">
    <source>
        <dbReference type="ARBA" id="ARBA00022839"/>
    </source>
</evidence>
<organism evidence="5 6">
    <name type="scientific">Helicobacter ibis</name>
    <dbReference type="NCBI Taxonomy" id="2962633"/>
    <lineage>
        <taxon>Bacteria</taxon>
        <taxon>Pseudomonadati</taxon>
        <taxon>Campylobacterota</taxon>
        <taxon>Epsilonproteobacteria</taxon>
        <taxon>Campylobacterales</taxon>
        <taxon>Helicobacteraceae</taxon>
        <taxon>Helicobacter</taxon>
    </lineage>
</organism>
<dbReference type="PANTHER" id="PTHR30231">
    <property type="entry name" value="DNA POLYMERASE III SUBUNIT EPSILON"/>
    <property type="match status" value="1"/>
</dbReference>
<dbReference type="PANTHER" id="PTHR30231:SF4">
    <property type="entry name" value="PROTEIN NEN2"/>
    <property type="match status" value="1"/>
</dbReference>
<dbReference type="InterPro" id="IPR036397">
    <property type="entry name" value="RNaseH_sf"/>
</dbReference>
<sequence>MSNIYSKLINKLTKRPLSINELEVLLSDLDNYCDASLELELLQSSGLPLVFIKDQVFLKTTLTQATLDSYCIVDIETNGHNPQLHQPIEIGAILYKEGRVERTFSSLIFCKEIPQAVTKLTGITPDMLVNAPHLKSVLETFRVFLGDSILVAHNADFDFNFLSQCLDYYDFGALYNFRICTIKLARKLIKSERYSLGYLNEFLEINHFPLHRAYDDSVIAFEIFKKCLKLLPKSIYTSQDLIQFATQ</sequence>
<protein>
    <submittedName>
        <fullName evidence="5">3'-5' exonuclease</fullName>
    </submittedName>
</protein>
<keyword evidence="2" id="KW-0378">Hydrolase</keyword>
<feature type="domain" description="Exonuclease" evidence="4">
    <location>
        <begin position="69"/>
        <end position="233"/>
    </location>
</feature>
<dbReference type="CDD" id="cd06127">
    <property type="entry name" value="DEDDh"/>
    <property type="match status" value="1"/>
</dbReference>
<keyword evidence="3 5" id="KW-0269">Exonuclease</keyword>
<dbReference type="EMBL" id="JAQHXR010000001">
    <property type="protein sequence ID" value="MDA3968379.1"/>
    <property type="molecule type" value="Genomic_DNA"/>
</dbReference>
<dbReference type="GO" id="GO:0004527">
    <property type="term" value="F:exonuclease activity"/>
    <property type="evidence" value="ECO:0007669"/>
    <property type="project" value="UniProtKB-KW"/>
</dbReference>
<evidence type="ECO:0000256" key="1">
    <source>
        <dbReference type="ARBA" id="ARBA00022722"/>
    </source>
</evidence>
<dbReference type="NCBIfam" id="TIGR00573">
    <property type="entry name" value="dnaq"/>
    <property type="match status" value="1"/>
</dbReference>
<dbReference type="Pfam" id="PF00929">
    <property type="entry name" value="RNase_T"/>
    <property type="match status" value="1"/>
</dbReference>
<evidence type="ECO:0000256" key="2">
    <source>
        <dbReference type="ARBA" id="ARBA00022801"/>
    </source>
</evidence>
<dbReference type="InterPro" id="IPR006054">
    <property type="entry name" value="DnaQ"/>
</dbReference>
<keyword evidence="1" id="KW-0540">Nuclease</keyword>
<dbReference type="Proteomes" id="UP001210261">
    <property type="component" value="Unassembled WGS sequence"/>
</dbReference>
<dbReference type="Gene3D" id="3.30.420.10">
    <property type="entry name" value="Ribonuclease H-like superfamily/Ribonuclease H"/>
    <property type="match status" value="1"/>
</dbReference>
<evidence type="ECO:0000313" key="6">
    <source>
        <dbReference type="Proteomes" id="UP001210261"/>
    </source>
</evidence>
<gene>
    <name evidence="5" type="ORF">PF021_01670</name>
</gene>
<dbReference type="RefSeq" id="WP_271020671.1">
    <property type="nucleotide sequence ID" value="NZ_JAQHXR010000001.1"/>
</dbReference>
<accession>A0ABT4VCF8</accession>
<dbReference type="SMART" id="SM00479">
    <property type="entry name" value="EXOIII"/>
    <property type="match status" value="1"/>
</dbReference>
<dbReference type="InterPro" id="IPR013520">
    <property type="entry name" value="Ribonucl_H"/>
</dbReference>
<dbReference type="NCBIfam" id="NF006316">
    <property type="entry name" value="PRK08517.1"/>
    <property type="match status" value="1"/>
</dbReference>
<evidence type="ECO:0000259" key="4">
    <source>
        <dbReference type="SMART" id="SM00479"/>
    </source>
</evidence>
<name>A0ABT4VCF8_9HELI</name>